<name>A0AA87YS68_FICCA</name>
<organism evidence="1 2">
    <name type="scientific">Ficus carica</name>
    <name type="common">Common fig</name>
    <dbReference type="NCBI Taxonomy" id="3494"/>
    <lineage>
        <taxon>Eukaryota</taxon>
        <taxon>Viridiplantae</taxon>
        <taxon>Streptophyta</taxon>
        <taxon>Embryophyta</taxon>
        <taxon>Tracheophyta</taxon>
        <taxon>Spermatophyta</taxon>
        <taxon>Magnoliopsida</taxon>
        <taxon>eudicotyledons</taxon>
        <taxon>Gunneridae</taxon>
        <taxon>Pentapetalae</taxon>
        <taxon>rosids</taxon>
        <taxon>fabids</taxon>
        <taxon>Rosales</taxon>
        <taxon>Moraceae</taxon>
        <taxon>Ficeae</taxon>
        <taxon>Ficus</taxon>
    </lineage>
</organism>
<sequence length="125" mass="14786">MVSEQVSCHPVSQFCRQRHSFVGLKRIAMLHWHSEEWRRSYTSSIGHKEWLHNMDILFRLCHVGTYLQVMLTSRRLVEEARVRCLDIGYIERSGSELRSESVVDKLSLRYDMMRSRGISCDNRPS</sequence>
<keyword evidence="2" id="KW-1185">Reference proteome</keyword>
<protein>
    <submittedName>
        <fullName evidence="1">Uncharacterized protein</fullName>
    </submittedName>
</protein>
<evidence type="ECO:0000313" key="2">
    <source>
        <dbReference type="Proteomes" id="UP001187192"/>
    </source>
</evidence>
<dbReference type="EMBL" id="BTGU01007720">
    <property type="protein sequence ID" value="GMN20597.1"/>
    <property type="molecule type" value="Genomic_DNA"/>
</dbReference>
<proteinExistence type="predicted"/>
<gene>
    <name evidence="1" type="ORF">TIFTF001_050053</name>
</gene>
<dbReference type="Proteomes" id="UP001187192">
    <property type="component" value="Unassembled WGS sequence"/>
</dbReference>
<evidence type="ECO:0000313" key="1">
    <source>
        <dbReference type="EMBL" id="GMN20597.1"/>
    </source>
</evidence>
<comment type="caution">
    <text evidence="1">The sequence shown here is derived from an EMBL/GenBank/DDBJ whole genome shotgun (WGS) entry which is preliminary data.</text>
</comment>
<reference evidence="1" key="1">
    <citation type="submission" date="2023-07" db="EMBL/GenBank/DDBJ databases">
        <title>draft genome sequence of fig (Ficus carica).</title>
        <authorList>
            <person name="Takahashi T."/>
            <person name="Nishimura K."/>
        </authorList>
    </citation>
    <scope>NUCLEOTIDE SEQUENCE</scope>
</reference>
<dbReference type="AlphaFoldDB" id="A0AA87YS68"/>
<accession>A0AA87YS68</accession>